<evidence type="ECO:0000313" key="1">
    <source>
        <dbReference type="EMBL" id="KIJ33798.1"/>
    </source>
</evidence>
<proteinExistence type="predicted"/>
<organism evidence="1 2">
    <name type="scientific">Sphaerobolus stellatus (strain SS14)</name>
    <dbReference type="NCBI Taxonomy" id="990650"/>
    <lineage>
        <taxon>Eukaryota</taxon>
        <taxon>Fungi</taxon>
        <taxon>Dikarya</taxon>
        <taxon>Basidiomycota</taxon>
        <taxon>Agaricomycotina</taxon>
        <taxon>Agaricomycetes</taxon>
        <taxon>Phallomycetidae</taxon>
        <taxon>Geastrales</taxon>
        <taxon>Sphaerobolaceae</taxon>
        <taxon>Sphaerobolus</taxon>
    </lineage>
</organism>
<dbReference type="OrthoDB" id="2422225at2759"/>
<protein>
    <recommendedName>
        <fullName evidence="3">MULE transposase domain-containing protein</fullName>
    </recommendedName>
</protein>
<dbReference type="EMBL" id="KN837208">
    <property type="protein sequence ID" value="KIJ33798.1"/>
    <property type="molecule type" value="Genomic_DNA"/>
</dbReference>
<name>A0A0C9TTV3_SPHS4</name>
<sequence length="690" mass="78748">MEDGGSLNSISAINNAGPADSLLPPISLMSPSAISSSGYLQQALDLLKLTAIPPHPSQSVLQRGGDIKVDIKNLHLNSEQLSNISSIYDSANHFHHLFEESNQSQKEAAELLGHQGLDISNLEDLSSRWSIRWSKLNGRTKKHKRCLLQCQCGSDSQARKAKDDAIKLKQGEKIYPHEWKRKMPYNFTGCLAHMDITFSLKSFGIIRITGILDHDTVCQKQEMQRLPPVPLHPHVWQHALEQLDAGATIAAIQETNRQRCQDQLYDGQHSLDLANANIRYLFLPYDTSRLYRMHARMQGVDFSQPPECNIDAWLDPKSPHYQPELADAVFYYKARQNTSERFKICIQTKEMKAAAWKYAHGRQLLLDGTFGICDRRLLLLIGMAIDDKHKGIPIVFLLFSAPAGSQATHAGYDTDIITALLREWVRALGKGPQDATFCPKVAITDTDTKERGALIAIWPAIFLLLCKFHVRNAWANKRKNLIKMGTVMVFAKEQVTSRLRLLDQSLIASEDYKLAQDLIQQERNYLTVMSTDPDTASAAKSGLEYIDYLVKTWFSKELWQSWSQHGRNEAAKVLGVPIHLVVPTTHHLEAFNCILKRKHIRRFQKGGHRLRFDLLIFLLAKRILPGIFDQWATEDMFYIWLHERFAKATGRNTLQRASEIRRQHHHNADISKKQHEFCWWSEESRIASEE</sequence>
<dbReference type="AlphaFoldDB" id="A0A0C9TTV3"/>
<evidence type="ECO:0000313" key="2">
    <source>
        <dbReference type="Proteomes" id="UP000054279"/>
    </source>
</evidence>
<gene>
    <name evidence="1" type="ORF">M422DRAFT_264260</name>
</gene>
<dbReference type="HOGENOM" id="CLU_007844_0_1_1"/>
<keyword evidence="2" id="KW-1185">Reference proteome</keyword>
<reference evidence="1 2" key="1">
    <citation type="submission" date="2014-06" db="EMBL/GenBank/DDBJ databases">
        <title>Evolutionary Origins and Diversification of the Mycorrhizal Mutualists.</title>
        <authorList>
            <consortium name="DOE Joint Genome Institute"/>
            <consortium name="Mycorrhizal Genomics Consortium"/>
            <person name="Kohler A."/>
            <person name="Kuo A."/>
            <person name="Nagy L.G."/>
            <person name="Floudas D."/>
            <person name="Copeland A."/>
            <person name="Barry K.W."/>
            <person name="Cichocki N."/>
            <person name="Veneault-Fourrey C."/>
            <person name="LaButti K."/>
            <person name="Lindquist E.A."/>
            <person name="Lipzen A."/>
            <person name="Lundell T."/>
            <person name="Morin E."/>
            <person name="Murat C."/>
            <person name="Riley R."/>
            <person name="Ohm R."/>
            <person name="Sun H."/>
            <person name="Tunlid A."/>
            <person name="Henrissat B."/>
            <person name="Grigoriev I.V."/>
            <person name="Hibbett D.S."/>
            <person name="Martin F."/>
        </authorList>
    </citation>
    <scope>NUCLEOTIDE SEQUENCE [LARGE SCALE GENOMIC DNA]</scope>
    <source>
        <strain evidence="1 2">SS14</strain>
    </source>
</reference>
<dbReference type="Proteomes" id="UP000054279">
    <property type="component" value="Unassembled WGS sequence"/>
</dbReference>
<evidence type="ECO:0008006" key="3">
    <source>
        <dbReference type="Google" id="ProtNLM"/>
    </source>
</evidence>
<accession>A0A0C9TTV3</accession>